<dbReference type="GO" id="GO:0003676">
    <property type="term" value="F:nucleic acid binding"/>
    <property type="evidence" value="ECO:0007669"/>
    <property type="project" value="InterPro"/>
</dbReference>
<dbReference type="EMBL" id="FOMJ01000003">
    <property type="protein sequence ID" value="SFD25205.1"/>
    <property type="molecule type" value="Genomic_DNA"/>
</dbReference>
<keyword evidence="3" id="KW-0540">Nuclease</keyword>
<accession>A0A1I1QT56</accession>
<name>A0A1I1QT56_9GAMM</name>
<dbReference type="NCBIfam" id="NF009154">
    <property type="entry name" value="PRK12497.3-3"/>
    <property type="match status" value="1"/>
</dbReference>
<dbReference type="OrthoDB" id="9794876at2"/>
<dbReference type="InterPro" id="IPR003509">
    <property type="entry name" value="UPF0102_YraN-like"/>
</dbReference>
<keyword evidence="3" id="KW-0255">Endonuclease</keyword>
<dbReference type="RefSeq" id="WP_093427928.1">
    <property type="nucleotide sequence ID" value="NZ_FOMJ01000003.1"/>
</dbReference>
<sequence>MARAKGDAAEERALNHLQRQGLTLVTRNWHCRMGELDLIMREGEELVIVEVRQRTHASFGGAAESITATKRRRLTRAARLYLQRHPREAQRPVRFDVVALNGDGEPEWIRHAFLPEAP</sequence>
<proteinExistence type="inferred from homology"/>
<dbReference type="NCBIfam" id="NF009150">
    <property type="entry name" value="PRK12497.1-3"/>
    <property type="match status" value="1"/>
</dbReference>
<dbReference type="NCBIfam" id="TIGR00252">
    <property type="entry name" value="YraN family protein"/>
    <property type="match status" value="1"/>
</dbReference>
<dbReference type="SUPFAM" id="SSF52980">
    <property type="entry name" value="Restriction endonuclease-like"/>
    <property type="match status" value="1"/>
</dbReference>
<gene>
    <name evidence="3" type="ORF">SAMN05660831_01275</name>
</gene>
<organism evidence="3 4">
    <name type="scientific">Thiohalospira halophila DSM 15071</name>
    <dbReference type="NCBI Taxonomy" id="1123397"/>
    <lineage>
        <taxon>Bacteria</taxon>
        <taxon>Pseudomonadati</taxon>
        <taxon>Pseudomonadota</taxon>
        <taxon>Gammaproteobacteria</taxon>
        <taxon>Thiohalospirales</taxon>
        <taxon>Thiohalospiraceae</taxon>
        <taxon>Thiohalospira</taxon>
    </lineage>
</organism>
<dbReference type="PANTHER" id="PTHR34039">
    <property type="entry name" value="UPF0102 PROTEIN YRAN"/>
    <property type="match status" value="1"/>
</dbReference>
<dbReference type="Gene3D" id="3.40.1350.10">
    <property type="match status" value="1"/>
</dbReference>
<evidence type="ECO:0000313" key="3">
    <source>
        <dbReference type="EMBL" id="SFD25205.1"/>
    </source>
</evidence>
<dbReference type="InterPro" id="IPR011856">
    <property type="entry name" value="tRNA_endonuc-like_dom_sf"/>
</dbReference>
<evidence type="ECO:0000256" key="2">
    <source>
        <dbReference type="HAMAP-Rule" id="MF_00048"/>
    </source>
</evidence>
<evidence type="ECO:0000313" key="4">
    <source>
        <dbReference type="Proteomes" id="UP000198611"/>
    </source>
</evidence>
<dbReference type="PANTHER" id="PTHR34039:SF1">
    <property type="entry name" value="UPF0102 PROTEIN YRAN"/>
    <property type="match status" value="1"/>
</dbReference>
<dbReference type="HAMAP" id="MF_00048">
    <property type="entry name" value="UPF0102"/>
    <property type="match status" value="1"/>
</dbReference>
<dbReference type="Pfam" id="PF02021">
    <property type="entry name" value="UPF0102"/>
    <property type="match status" value="1"/>
</dbReference>
<protein>
    <recommendedName>
        <fullName evidence="2">UPF0102 protein SAMN05660831_01275</fullName>
    </recommendedName>
</protein>
<reference evidence="3 4" key="1">
    <citation type="submission" date="2016-10" db="EMBL/GenBank/DDBJ databases">
        <authorList>
            <person name="de Groot N.N."/>
        </authorList>
    </citation>
    <scope>NUCLEOTIDE SEQUENCE [LARGE SCALE GENOMIC DNA]</scope>
    <source>
        <strain evidence="3 4">HL3</strain>
    </source>
</reference>
<evidence type="ECO:0000256" key="1">
    <source>
        <dbReference type="ARBA" id="ARBA00006738"/>
    </source>
</evidence>
<dbReference type="STRING" id="1123397.SAMN05660831_01275"/>
<keyword evidence="4" id="KW-1185">Reference proteome</keyword>
<comment type="similarity">
    <text evidence="1 2">Belongs to the UPF0102 family.</text>
</comment>
<dbReference type="AlphaFoldDB" id="A0A1I1QT56"/>
<dbReference type="GO" id="GO:0004519">
    <property type="term" value="F:endonuclease activity"/>
    <property type="evidence" value="ECO:0007669"/>
    <property type="project" value="UniProtKB-KW"/>
</dbReference>
<keyword evidence="3" id="KW-0378">Hydrolase</keyword>
<dbReference type="InterPro" id="IPR011335">
    <property type="entry name" value="Restrct_endonuc-II-like"/>
</dbReference>
<dbReference type="Proteomes" id="UP000198611">
    <property type="component" value="Unassembled WGS sequence"/>
</dbReference>